<dbReference type="PANTHER" id="PTHR10357:SF215">
    <property type="entry name" value="ALPHA-AMYLASE 1"/>
    <property type="match status" value="1"/>
</dbReference>
<evidence type="ECO:0000259" key="4">
    <source>
        <dbReference type="SMART" id="SM00642"/>
    </source>
</evidence>
<dbReference type="InterPro" id="IPR019248">
    <property type="entry name" value="Glucodextran_C"/>
</dbReference>
<organism evidence="5 6">
    <name type="scientific">Haliovirga abyssi</name>
    <dbReference type="NCBI Taxonomy" id="2996794"/>
    <lineage>
        <taxon>Bacteria</taxon>
        <taxon>Fusobacteriati</taxon>
        <taxon>Fusobacteriota</taxon>
        <taxon>Fusobacteriia</taxon>
        <taxon>Fusobacteriales</taxon>
        <taxon>Haliovirgaceae</taxon>
        <taxon>Haliovirga</taxon>
    </lineage>
</organism>
<reference evidence="5 6" key="1">
    <citation type="submission" date="2022-11" db="EMBL/GenBank/DDBJ databases">
        <title>Haliovirga abyssi gen. nov., sp. nov., a mesophilic fermentative bacterium isolated from the Iheya North hydrothermal field and the proposal of Haliovirgaceae fam. nov.</title>
        <authorList>
            <person name="Miyazaki U."/>
            <person name="Tame A."/>
            <person name="Miyazaki J."/>
            <person name="Takai K."/>
            <person name="Sawayama S."/>
            <person name="Kitajima M."/>
            <person name="Okamoto A."/>
            <person name="Nakagawa S."/>
        </authorList>
    </citation>
    <scope>NUCLEOTIDE SEQUENCE [LARGE SCALE GENOMIC DNA]</scope>
    <source>
        <strain evidence="5 6">IC12</strain>
    </source>
</reference>
<dbReference type="GO" id="GO:0005975">
    <property type="term" value="P:carbohydrate metabolic process"/>
    <property type="evidence" value="ECO:0007669"/>
    <property type="project" value="InterPro"/>
</dbReference>
<protein>
    <submittedName>
        <fullName evidence="5">Alpha-amylase</fullName>
    </submittedName>
</protein>
<dbReference type="InterPro" id="IPR017853">
    <property type="entry name" value="GH"/>
</dbReference>
<dbReference type="AlphaFoldDB" id="A0AAU9DIK3"/>
<evidence type="ECO:0000313" key="5">
    <source>
        <dbReference type="EMBL" id="BDU51427.1"/>
    </source>
</evidence>
<dbReference type="Proteomes" id="UP001321582">
    <property type="component" value="Chromosome"/>
</dbReference>
<evidence type="ECO:0000256" key="2">
    <source>
        <dbReference type="ARBA" id="ARBA00022723"/>
    </source>
</evidence>
<evidence type="ECO:0000256" key="1">
    <source>
        <dbReference type="ARBA" id="ARBA00001913"/>
    </source>
</evidence>
<keyword evidence="3" id="KW-0732">Signal</keyword>
<dbReference type="KEGG" id="haby:HLVA_19960"/>
<dbReference type="PANTHER" id="PTHR10357">
    <property type="entry name" value="ALPHA-AMYLASE FAMILY MEMBER"/>
    <property type="match status" value="1"/>
</dbReference>
<feature type="domain" description="Glycosyl hydrolase family 13 catalytic" evidence="4">
    <location>
        <begin position="67"/>
        <end position="484"/>
    </location>
</feature>
<keyword evidence="6" id="KW-1185">Reference proteome</keyword>
<dbReference type="Pfam" id="PF00128">
    <property type="entry name" value="Alpha-amylase"/>
    <property type="match status" value="1"/>
</dbReference>
<name>A0AAU9DIK3_9FUSO</name>
<dbReference type="EMBL" id="AP027059">
    <property type="protein sequence ID" value="BDU51427.1"/>
    <property type="molecule type" value="Genomic_DNA"/>
</dbReference>
<dbReference type="Gene3D" id="2.60.40.1190">
    <property type="match status" value="1"/>
</dbReference>
<dbReference type="Gene3D" id="3.20.20.80">
    <property type="entry name" value="Glycosidases"/>
    <property type="match status" value="1"/>
</dbReference>
<evidence type="ECO:0000313" key="6">
    <source>
        <dbReference type="Proteomes" id="UP001321582"/>
    </source>
</evidence>
<dbReference type="Pfam" id="PF09985">
    <property type="entry name" value="Glucodextran_C"/>
    <property type="match status" value="1"/>
</dbReference>
<sequence length="893" mass="100268">MKRVLLALVVLVLAIYGCEKKDKVVVTKTATAKKSSTKKAIKTVKKDEVSKYLQVSSPSWKDQIIYFVMTDRFNDGDPTNNDQGAGEYDPTKNSHYSGGDIKGVTDKLDYIKDLGVTAVWITPPVANQWWDPWVNYSGYHGYWGENFKEVDKHLGTLDDYKELSATLHKNGMYLIQDIVPNHTGNFFRYKGKYNPNDLSENYEANLESKPTVKPTQFPFNLNDPRKEEDRKAGIYHFTPDITNFKDQKQIKSYQMSGLDDLNTENPVVRDALKDSYNYWIENVGVDAFRIDTVVYVEHDFWNDFIHSKSPEHLGVQEFAKKFKKDDFFTFGETWVNVDPYSPSGDEAASSYQGTDKKPEISSVLDFPLHITLQKVFGEGKATDTLTYRLGNSDKYYKRPYRLLNFIDNHDMNRLLTSAPYIAVKQSLMFIMTTPGIPVVYYGTEQQFTETRGSMFAEGFGSGGKDHFDENNDAYKFLQSIIKIRKENAVFRRGKLSVIKDTNTGAGIFSYKMEYKGKTGLVIFNTSENPMLLDNLKTGLAEGTKLKLLKGLSRADKDIVVGKDGKISKILAPRAGLLYMATDEKVEIGDNSESVSLIGVKNGMKLSNNYAISGKVNGAKKLLLVFDGAVKNGVKITANEDGSYTGEMPVESMSNGKHTVVAYAKTADRKKYILSETYKFIVDIPFVKAAEYNDKVGDDHGPTGNYKYPTAETFTNQMDIKKATIYTAGKNLKVSLEMAGDISTMWNPKYKFDHVSINIFISVPGQEGIEDLPFQNAKMPNGLKWNYMTLEGGWTNFIYSSRNASAKSWGSPVSPSPVINVIPEKKEMNFTISGSSIGNPKTLKGIKVYIATWDYDGLENSYRGITPEGKAYIFGGGDENSPKIMDDIPVLEIK</sequence>
<keyword evidence="2" id="KW-0479">Metal-binding</keyword>
<evidence type="ECO:0000256" key="3">
    <source>
        <dbReference type="ARBA" id="ARBA00022729"/>
    </source>
</evidence>
<dbReference type="InterPro" id="IPR006047">
    <property type="entry name" value="GH13_cat_dom"/>
</dbReference>
<dbReference type="SUPFAM" id="SSF51445">
    <property type="entry name" value="(Trans)glycosidases"/>
    <property type="match status" value="1"/>
</dbReference>
<dbReference type="GO" id="GO:0046872">
    <property type="term" value="F:metal ion binding"/>
    <property type="evidence" value="ECO:0007669"/>
    <property type="project" value="UniProtKB-KW"/>
</dbReference>
<dbReference type="SUPFAM" id="SSF49344">
    <property type="entry name" value="CBD9-like"/>
    <property type="match status" value="1"/>
</dbReference>
<accession>A0AAU9DIK3</accession>
<proteinExistence type="predicted"/>
<gene>
    <name evidence="5" type="ORF">HLVA_19960</name>
</gene>
<dbReference type="SMART" id="SM00642">
    <property type="entry name" value="Aamy"/>
    <property type="match status" value="1"/>
</dbReference>
<dbReference type="RefSeq" id="WP_307904317.1">
    <property type="nucleotide sequence ID" value="NZ_AP027059.1"/>
</dbReference>
<dbReference type="SUPFAM" id="SSF51011">
    <property type="entry name" value="Glycosyl hydrolase domain"/>
    <property type="match status" value="1"/>
</dbReference>
<dbReference type="PROSITE" id="PS51257">
    <property type="entry name" value="PROKAR_LIPOPROTEIN"/>
    <property type="match status" value="1"/>
</dbReference>
<comment type="cofactor">
    <cofactor evidence="1">
        <name>Ca(2+)</name>
        <dbReference type="ChEBI" id="CHEBI:29108"/>
    </cofactor>
</comment>